<dbReference type="Pfam" id="PF13585">
    <property type="entry name" value="CHU_C"/>
    <property type="match status" value="1"/>
</dbReference>
<dbReference type="Gene3D" id="2.60.40.10">
    <property type="entry name" value="Immunoglobulins"/>
    <property type="match status" value="5"/>
</dbReference>
<evidence type="ECO:0000313" key="3">
    <source>
        <dbReference type="Proteomes" id="UP000477386"/>
    </source>
</evidence>
<feature type="signal peptide" evidence="1">
    <location>
        <begin position="1"/>
        <end position="19"/>
    </location>
</feature>
<dbReference type="NCBIfam" id="TIGR04131">
    <property type="entry name" value="Bac_Flav_CTERM"/>
    <property type="match status" value="1"/>
</dbReference>
<dbReference type="RefSeq" id="WP_164040141.1">
    <property type="nucleotide sequence ID" value="NZ_JAAGNZ010000001.1"/>
</dbReference>
<dbReference type="EMBL" id="JAAGNZ010000001">
    <property type="protein sequence ID" value="NEU68367.1"/>
    <property type="molecule type" value="Genomic_DNA"/>
</dbReference>
<dbReference type="AlphaFoldDB" id="A0A6M0IKG4"/>
<protein>
    <submittedName>
        <fullName evidence="2">T9SS type B sorting domain-containing protein</fullName>
    </submittedName>
</protein>
<dbReference type="InterPro" id="IPR026341">
    <property type="entry name" value="T9SS_type_B"/>
</dbReference>
<accession>A0A6M0IKG4</accession>
<dbReference type="InterPro" id="IPR013783">
    <property type="entry name" value="Ig-like_fold"/>
</dbReference>
<sequence>MTYVYLFFLGLFSGLAAIAQNCPTLVTPGIKVSPVGLPNGQASASFCQGERVQLNALTGATGVSYQWKRDGADIAGATGSTLTVSQAGAYAVTLTQTGNCSGSIGSGVTTISVNQCGSGGLVPILGGQLEDYNAGAETQSYVFLKAVYLTNTASPTKFPSSIKAYVYQKRDNKLVTTVSMGRGSIQDGQFTPLPGACDGDESKIQNVLYFGSINFLASVYNDPDGYYVTTEPVCCREVSDNVAGTGPVVFYMELGDRTRYNLTSSRSTFGSVFGLPARIETCVNQPVQLNSYVTASTNLNNVRYSLVTPSTGDASTPVKDVSWATGYGANRFMESAAPLQIDQSGIITGTPTKVGTFRYGVKAELFQGTFKGFELRRELMLQVKECPAATPPTVVLSAVGKPSEPVTGTICENGSVQLTAKTPLKNVNYQWYLNDKPVNGATDSVLVSRQGGRYTVVVTSELSCPKSASASPVSVTVSPSPTVNLIVGSLSGSLCQGGALTLTAASSAVGATFRWQRDTTTITGATSAVYETNRAGSYVVTVTDGNGCTGRSTPVPVTTNAPPDASILTAENTICSGGRLRLQANTGSNLSYQWIRNGSPVSGAVSVAYDASEAGVYTVIVKAASSCTAISAPKSVSVTSPPTVTITGPVQLCRNATVPLAANASGTSLTYIWLLNGVTIPGATGVNVDAKSGGNYQVKVTDPNQCSATSANWLLTEIDKVNVLIDSIPPFCGTASTPVTLAGTPAGGVFSGNGIVGSQFSPALAGVGAHDVVYTVTGATTCQSGTTNRMIVVRAGPTVNLPDELVIQPGGSVTLPGPASPTYQYSWSPSAGLNMSSVASPMASPDQTTLYRLVVQDSFGCTAQDSVRVVVVTQLYVPDAFTPNGDGQNDVWALRNLTQFKDVEVTILNRWGLVVFQSTGYDRPFDGQGLPMGVYGYVITYDTPKKRLVGSVVLLR</sequence>
<dbReference type="Proteomes" id="UP000477386">
    <property type="component" value="Unassembled WGS sequence"/>
</dbReference>
<name>A0A6M0IKG4_9BACT</name>
<keyword evidence="3" id="KW-1185">Reference proteome</keyword>
<dbReference type="SUPFAM" id="SSF49299">
    <property type="entry name" value="PKD domain"/>
    <property type="match status" value="1"/>
</dbReference>
<reference evidence="2 3" key="1">
    <citation type="submission" date="2020-02" db="EMBL/GenBank/DDBJ databases">
        <title>Draft genome sequence of two Spirosoma agri KCTC 52727 and Spirosoma terrae KCTC 52035.</title>
        <authorList>
            <person name="Rojas J."/>
            <person name="Ambika Manirajan B."/>
            <person name="Ratering S."/>
            <person name="Suarez C."/>
            <person name="Schnell S."/>
        </authorList>
    </citation>
    <scope>NUCLEOTIDE SEQUENCE [LARGE SCALE GENOMIC DNA]</scope>
    <source>
        <strain evidence="2 3">KCTC 52727</strain>
    </source>
</reference>
<evidence type="ECO:0000256" key="1">
    <source>
        <dbReference type="SAM" id="SignalP"/>
    </source>
</evidence>
<keyword evidence="1" id="KW-0732">Signal</keyword>
<proteinExistence type="predicted"/>
<feature type="chain" id="PRO_5026816689" evidence="1">
    <location>
        <begin position="20"/>
        <end position="956"/>
    </location>
</feature>
<dbReference type="InterPro" id="IPR035986">
    <property type="entry name" value="PKD_dom_sf"/>
</dbReference>
<organism evidence="2 3">
    <name type="scientific">Spirosoma agri</name>
    <dbReference type="NCBI Taxonomy" id="1987381"/>
    <lineage>
        <taxon>Bacteria</taxon>
        <taxon>Pseudomonadati</taxon>
        <taxon>Bacteroidota</taxon>
        <taxon>Cytophagia</taxon>
        <taxon>Cytophagales</taxon>
        <taxon>Cytophagaceae</taxon>
        <taxon>Spirosoma</taxon>
    </lineage>
</organism>
<evidence type="ECO:0000313" key="2">
    <source>
        <dbReference type="EMBL" id="NEU68367.1"/>
    </source>
</evidence>
<gene>
    <name evidence="2" type="ORF">GK091_15860</name>
</gene>
<comment type="caution">
    <text evidence="2">The sequence shown here is derived from an EMBL/GenBank/DDBJ whole genome shotgun (WGS) entry which is preliminary data.</text>
</comment>